<gene>
    <name evidence="1" type="ORF">ACFQ1R_03910</name>
</gene>
<evidence type="ECO:0000313" key="1">
    <source>
        <dbReference type="EMBL" id="MFD0989228.1"/>
    </source>
</evidence>
<proteinExistence type="predicted"/>
<dbReference type="RefSeq" id="WP_379924798.1">
    <property type="nucleotide sequence ID" value="NZ_JBHTJI010000001.1"/>
</dbReference>
<organism evidence="1 2">
    <name type="scientific">Mariniflexile jejuense</name>
    <dbReference type="NCBI Taxonomy" id="1173582"/>
    <lineage>
        <taxon>Bacteria</taxon>
        <taxon>Pseudomonadati</taxon>
        <taxon>Bacteroidota</taxon>
        <taxon>Flavobacteriia</taxon>
        <taxon>Flavobacteriales</taxon>
        <taxon>Flavobacteriaceae</taxon>
        <taxon>Mariniflexile</taxon>
    </lineage>
</organism>
<evidence type="ECO:0008006" key="3">
    <source>
        <dbReference type="Google" id="ProtNLM"/>
    </source>
</evidence>
<dbReference type="EMBL" id="JBHTJI010000001">
    <property type="protein sequence ID" value="MFD0989228.1"/>
    <property type="molecule type" value="Genomic_DNA"/>
</dbReference>
<name>A0ABW3JFG7_9FLAO</name>
<sequence length="225" mass="26878">MKKFLSFLIGVLIFSSCSKEEEYVIEYPTTFNPSEVYGQKIRVFTKKGEVKDSKITLKLIERIKNYITDLENYDIVDKFSATYLSPTTLEIYNEDYTLPTLFNLHETPNITYWEDKNIRKGVVGIYDYYSNHFKYKPLYYKDLGFNYPLNSNAFELQECYYVKKNKNTLIMPFLDFYHIGYKNYTQYNNARRRINNVFISKSFSNLGEKDTLVIQEYNIKLTIRN</sequence>
<evidence type="ECO:0000313" key="2">
    <source>
        <dbReference type="Proteomes" id="UP001597061"/>
    </source>
</evidence>
<dbReference type="Proteomes" id="UP001597061">
    <property type="component" value="Unassembled WGS sequence"/>
</dbReference>
<comment type="caution">
    <text evidence="1">The sequence shown here is derived from an EMBL/GenBank/DDBJ whole genome shotgun (WGS) entry which is preliminary data.</text>
</comment>
<keyword evidence="2" id="KW-1185">Reference proteome</keyword>
<accession>A0ABW3JFG7</accession>
<protein>
    <recommendedName>
        <fullName evidence="3">Lipoprotein</fullName>
    </recommendedName>
</protein>
<reference evidence="2" key="1">
    <citation type="journal article" date="2019" name="Int. J. Syst. Evol. Microbiol.">
        <title>The Global Catalogue of Microorganisms (GCM) 10K type strain sequencing project: providing services to taxonomists for standard genome sequencing and annotation.</title>
        <authorList>
            <consortium name="The Broad Institute Genomics Platform"/>
            <consortium name="The Broad Institute Genome Sequencing Center for Infectious Disease"/>
            <person name="Wu L."/>
            <person name="Ma J."/>
        </authorList>
    </citation>
    <scope>NUCLEOTIDE SEQUENCE [LARGE SCALE GENOMIC DNA]</scope>
    <source>
        <strain evidence="2">CCUG 62414</strain>
    </source>
</reference>
<dbReference type="PROSITE" id="PS51257">
    <property type="entry name" value="PROKAR_LIPOPROTEIN"/>
    <property type="match status" value="1"/>
</dbReference>